<name>A0A967BG05_9RHOB</name>
<dbReference type="Proteomes" id="UP000639775">
    <property type="component" value="Unassembled WGS sequence"/>
</dbReference>
<dbReference type="PANTHER" id="PTHR34580">
    <property type="match status" value="1"/>
</dbReference>
<evidence type="ECO:0000313" key="3">
    <source>
        <dbReference type="Proteomes" id="UP000639775"/>
    </source>
</evidence>
<dbReference type="PANTHER" id="PTHR34580:SF3">
    <property type="entry name" value="PROTEIN PAFB"/>
    <property type="match status" value="1"/>
</dbReference>
<keyword evidence="3" id="KW-1185">Reference proteome</keyword>
<dbReference type="InterPro" id="IPR051534">
    <property type="entry name" value="CBASS_pafABC_assoc_protein"/>
</dbReference>
<comment type="caution">
    <text evidence="2">The sequence shown here is derived from an EMBL/GenBank/DDBJ whole genome shotgun (WGS) entry which is preliminary data.</text>
</comment>
<evidence type="ECO:0000313" key="2">
    <source>
        <dbReference type="EMBL" id="NHQ75764.1"/>
    </source>
</evidence>
<evidence type="ECO:0000259" key="1">
    <source>
        <dbReference type="Pfam" id="PF13280"/>
    </source>
</evidence>
<accession>A0A967BG05</accession>
<organism evidence="2 3">
    <name type="scientific">Roseovarius gahaiensis</name>
    <dbReference type="NCBI Taxonomy" id="2716691"/>
    <lineage>
        <taxon>Bacteria</taxon>
        <taxon>Pseudomonadati</taxon>
        <taxon>Pseudomonadota</taxon>
        <taxon>Alphaproteobacteria</taxon>
        <taxon>Rhodobacterales</taxon>
        <taxon>Roseobacteraceae</taxon>
        <taxon>Roseovarius</taxon>
    </lineage>
</organism>
<dbReference type="RefSeq" id="WP_167199682.1">
    <property type="nucleotide sequence ID" value="NZ_JAAORB010000046.1"/>
</dbReference>
<dbReference type="InterPro" id="IPR026881">
    <property type="entry name" value="WYL_dom"/>
</dbReference>
<protein>
    <submittedName>
        <fullName evidence="2">WYL domain-containing protein</fullName>
    </submittedName>
</protein>
<dbReference type="EMBL" id="JAAORB010000046">
    <property type="protein sequence ID" value="NHQ75764.1"/>
    <property type="molecule type" value="Genomic_DNA"/>
</dbReference>
<dbReference type="AlphaFoldDB" id="A0A967BG05"/>
<gene>
    <name evidence="2" type="ORF">HAT86_15025</name>
</gene>
<dbReference type="Pfam" id="PF13280">
    <property type="entry name" value="WYL"/>
    <property type="match status" value="1"/>
</dbReference>
<proteinExistence type="predicted"/>
<reference evidence="2" key="1">
    <citation type="submission" date="2020-03" db="EMBL/GenBank/DDBJ databases">
        <title>Roseovarius gahaiensis sp. nov., isolated from Gahai Saline Lake, China.</title>
        <authorList>
            <person name="Sun X."/>
        </authorList>
    </citation>
    <scope>NUCLEOTIDE SEQUENCE</scope>
    <source>
        <strain evidence="2">GH877</strain>
    </source>
</reference>
<sequence>MAAADRQRPAKDMLRLIQLLASEKAFGLSLSDIQERMEWSHRTTQRYISALQDIEPDLSYHIDEDTNAKHWYLPSPRTRIPPVNAEQLASLTAIAGFMKAQGHASYAETLEGLRETLQAGLDRSSMMRLDPDLEVLDDSIEIALRPGPKSSFDPGIRTKLLQAITTSNQVRFQYTDVRGRKTSQKTVSPYVLTVGPRTYLIARDEAVAQTRNYALTGVSDLEILAVPAVAADFDVKAYVSQSFGAFHDGIFETWVLRFQPGMDYELSNYQFHPTQTMKHLDTGEIEVSFRCESIREVAYECVRWSEQLTWVGPERLQGLVQDIISDLTQVSSPS</sequence>
<feature type="domain" description="WYL" evidence="1">
    <location>
        <begin position="158"/>
        <end position="222"/>
    </location>
</feature>
<dbReference type="PROSITE" id="PS52050">
    <property type="entry name" value="WYL"/>
    <property type="match status" value="1"/>
</dbReference>